<dbReference type="Pfam" id="PF11716">
    <property type="entry name" value="MDMPI_N"/>
    <property type="match status" value="1"/>
</dbReference>
<evidence type="ECO:0000313" key="2">
    <source>
        <dbReference type="EMBL" id="WIX76097.1"/>
    </source>
</evidence>
<organism evidence="2 3">
    <name type="scientific">Amycolatopsis carbonis</name>
    <dbReference type="NCBI Taxonomy" id="715471"/>
    <lineage>
        <taxon>Bacteria</taxon>
        <taxon>Bacillati</taxon>
        <taxon>Actinomycetota</taxon>
        <taxon>Actinomycetes</taxon>
        <taxon>Pseudonocardiales</taxon>
        <taxon>Pseudonocardiaceae</taxon>
        <taxon>Amycolatopsis</taxon>
    </lineage>
</organism>
<evidence type="ECO:0000313" key="3">
    <source>
        <dbReference type="Proteomes" id="UP001236014"/>
    </source>
</evidence>
<proteinExistence type="predicted"/>
<accession>A0A9Y2IAG2</accession>
<dbReference type="NCBIfam" id="TIGR03083">
    <property type="entry name" value="maleylpyruvate isomerase family mycothiol-dependent enzyme"/>
    <property type="match status" value="1"/>
</dbReference>
<dbReference type="InterPro" id="IPR017517">
    <property type="entry name" value="Maleyloyr_isom"/>
</dbReference>
<gene>
    <name evidence="2" type="ORF">QRX50_32090</name>
</gene>
<feature type="domain" description="Mycothiol-dependent maleylpyruvate isomerase metal-binding" evidence="1">
    <location>
        <begin position="14"/>
        <end position="134"/>
    </location>
</feature>
<dbReference type="Gene3D" id="1.20.120.450">
    <property type="entry name" value="dinb family like domain"/>
    <property type="match status" value="1"/>
</dbReference>
<protein>
    <submittedName>
        <fullName evidence="2">TIGR03086 family metal-binding protein</fullName>
    </submittedName>
</protein>
<dbReference type="InterPro" id="IPR024344">
    <property type="entry name" value="MDMPI_metal-binding"/>
</dbReference>
<evidence type="ECO:0000259" key="1">
    <source>
        <dbReference type="Pfam" id="PF11716"/>
    </source>
</evidence>
<dbReference type="KEGG" id="acab:QRX50_32090"/>
<dbReference type="InterPro" id="IPR034660">
    <property type="entry name" value="DinB/YfiT-like"/>
</dbReference>
<reference evidence="2 3" key="1">
    <citation type="submission" date="2023-06" db="EMBL/GenBank/DDBJ databases">
        <authorList>
            <person name="Oyuntsetseg B."/>
            <person name="Kim S.B."/>
        </authorList>
    </citation>
    <scope>NUCLEOTIDE SEQUENCE [LARGE SCALE GENOMIC DNA]</scope>
    <source>
        <strain evidence="2 3">2-15</strain>
    </source>
</reference>
<dbReference type="AlphaFoldDB" id="A0A9Y2IAG2"/>
<dbReference type="SUPFAM" id="SSF109854">
    <property type="entry name" value="DinB/YfiT-like putative metalloenzymes"/>
    <property type="match status" value="1"/>
</dbReference>
<keyword evidence="3" id="KW-1185">Reference proteome</keyword>
<dbReference type="InterPro" id="IPR017520">
    <property type="entry name" value="CHP03086"/>
</dbReference>
<sequence>MLNVAVEILDAHGQALALFDRAVHEIGPGDWARGTPCADWSVRDLVNHLVVEQLWVPPLLDGATLDDVGDRFDGDQLGDDPVAAWETSAATAREAWLVPGVPQRTVHVSFGLIPAEEYGWQMSIDFAVHAWDLAMALDKPNPIPSDLAARLLEVVRPWVDDWQGIGLFEPPVAVGRTANEATRLVALLGRQPR</sequence>
<dbReference type="Proteomes" id="UP001236014">
    <property type="component" value="Chromosome"/>
</dbReference>
<name>A0A9Y2IAG2_9PSEU</name>
<dbReference type="EMBL" id="CP127294">
    <property type="protein sequence ID" value="WIX76097.1"/>
    <property type="molecule type" value="Genomic_DNA"/>
</dbReference>
<dbReference type="RefSeq" id="WP_285966854.1">
    <property type="nucleotide sequence ID" value="NZ_CP127294.1"/>
</dbReference>
<dbReference type="GO" id="GO:0046872">
    <property type="term" value="F:metal ion binding"/>
    <property type="evidence" value="ECO:0007669"/>
    <property type="project" value="InterPro"/>
</dbReference>
<dbReference type="NCBIfam" id="TIGR03086">
    <property type="entry name" value="TIGR03086 family metal-binding protein"/>
    <property type="match status" value="1"/>
</dbReference>